<dbReference type="PANTHER" id="PTHR22642">
    <property type="entry name" value="IMIDAZOLONEPROPIONASE"/>
    <property type="match status" value="1"/>
</dbReference>
<dbReference type="GO" id="GO:0016810">
    <property type="term" value="F:hydrolase activity, acting on carbon-nitrogen (but not peptide) bonds"/>
    <property type="evidence" value="ECO:0007669"/>
    <property type="project" value="InterPro"/>
</dbReference>
<reference evidence="2" key="1">
    <citation type="submission" date="2020-05" db="EMBL/GenBank/DDBJ databases">
        <authorList>
            <person name="Chiriac C."/>
            <person name="Salcher M."/>
            <person name="Ghai R."/>
            <person name="Kavagutti S V."/>
        </authorList>
    </citation>
    <scope>NUCLEOTIDE SEQUENCE</scope>
</reference>
<dbReference type="Gene3D" id="3.20.20.140">
    <property type="entry name" value="Metal-dependent hydrolases"/>
    <property type="match status" value="1"/>
</dbReference>
<protein>
    <submittedName>
        <fullName evidence="2">Unannotated protein</fullName>
    </submittedName>
</protein>
<name>A0A6J7A7R5_9ZZZZ</name>
<dbReference type="Pfam" id="PF07969">
    <property type="entry name" value="Amidohydro_3"/>
    <property type="match status" value="1"/>
</dbReference>
<dbReference type="SUPFAM" id="SSF51556">
    <property type="entry name" value="Metallo-dependent hydrolases"/>
    <property type="match status" value="1"/>
</dbReference>
<dbReference type="SUPFAM" id="SSF51338">
    <property type="entry name" value="Composite domain of metallo-dependent hydrolases"/>
    <property type="match status" value="1"/>
</dbReference>
<organism evidence="2">
    <name type="scientific">freshwater metagenome</name>
    <dbReference type="NCBI Taxonomy" id="449393"/>
    <lineage>
        <taxon>unclassified sequences</taxon>
        <taxon>metagenomes</taxon>
        <taxon>ecological metagenomes</taxon>
    </lineage>
</organism>
<dbReference type="AlphaFoldDB" id="A0A6J7A7R5"/>
<dbReference type="InterPro" id="IPR033932">
    <property type="entry name" value="YtcJ-like"/>
</dbReference>
<dbReference type="InterPro" id="IPR013108">
    <property type="entry name" value="Amidohydro_3"/>
</dbReference>
<dbReference type="InterPro" id="IPR011059">
    <property type="entry name" value="Metal-dep_hydrolase_composite"/>
</dbReference>
<evidence type="ECO:0000313" key="2">
    <source>
        <dbReference type="EMBL" id="CAB4828805.1"/>
    </source>
</evidence>
<dbReference type="PANTHER" id="PTHR22642:SF2">
    <property type="entry name" value="PROTEIN LONG AFTER FAR-RED 3"/>
    <property type="match status" value="1"/>
</dbReference>
<dbReference type="InterPro" id="IPR032466">
    <property type="entry name" value="Metal_Hydrolase"/>
</dbReference>
<proteinExistence type="predicted"/>
<dbReference type="EMBL" id="CAFABK010000024">
    <property type="protein sequence ID" value="CAB4828805.1"/>
    <property type="molecule type" value="Genomic_DNA"/>
</dbReference>
<accession>A0A6J7A7R5</accession>
<evidence type="ECO:0000259" key="1">
    <source>
        <dbReference type="Pfam" id="PF07969"/>
    </source>
</evidence>
<dbReference type="Gene3D" id="2.30.40.10">
    <property type="entry name" value="Urease, subunit C, domain 1"/>
    <property type="match status" value="1"/>
</dbReference>
<gene>
    <name evidence="2" type="ORF">UFOPK3204_00715</name>
</gene>
<dbReference type="CDD" id="cd01300">
    <property type="entry name" value="YtcJ_like"/>
    <property type="match status" value="1"/>
</dbReference>
<sequence length="567" mass="59139">MKGDLDVGLGTHDDDGVNSSLALTLVNVDLGPYGPGLHKIAIRDGVIDVVEPLAERVRSVESGAIDLMGCTVLPGIDDSHLHAFYFGRALVSVDLQKAETLGDLKVILRSAGADESGWIRGNGWDAGRIQGTGPGGTVCAADLDEVKPDVPVFLTDMTGHQGVGNSLVMRLAGITDKTDDPVGGSFIRDEYGVPSGLILEGAVRLVNEVAPGLSPIAERAAILTAQGNLLSRGITAFTDPGLGPGAVSLMEGSGYLSAVQAYRDLAASGELSVRANVMLLFGGLGGTTAADVRAGLAGFGPPAAMKPFGRLGISQLKIFADGIPRSKTAWVTEPYDDCSCGHLQVAGSTDSERVAELAHMVADSAAAGWQIGAHAIGDRTVSAYLDAVAATTDPKDLRHYVIHGDLVHHDELERMAALGVTMNSNPSIRWAVAAGATTLLGRERSLGRQPLAAAVSAGVNVAISSDAPVTDPDWRVIIAAAMTRSLKNDPHYSDDQKLTGLQAIDALTINGAWQSHAESWRGKIAPGYAADLVVMDRVLDFDEPWSIPECNVRATVIGGIIEFGELA</sequence>
<dbReference type="Gene3D" id="3.10.310.70">
    <property type="match status" value="1"/>
</dbReference>
<feature type="domain" description="Amidohydrolase 3" evidence="1">
    <location>
        <begin position="64"/>
        <end position="559"/>
    </location>
</feature>